<dbReference type="EMBL" id="LBTF01000010">
    <property type="protein sequence ID" value="KKQ35621.1"/>
    <property type="molecule type" value="Genomic_DNA"/>
</dbReference>
<accession>A0A0G0K4S5</accession>
<organism evidence="1 2">
    <name type="scientific">Candidatus Nomurabacteria bacterium GW2011_GWB1_37_5</name>
    <dbReference type="NCBI Taxonomy" id="1618742"/>
    <lineage>
        <taxon>Bacteria</taxon>
        <taxon>Candidatus Nomuraibacteriota</taxon>
    </lineage>
</organism>
<comment type="caution">
    <text evidence="1">The sequence shown here is derived from an EMBL/GenBank/DDBJ whole genome shotgun (WGS) entry which is preliminary data.</text>
</comment>
<gene>
    <name evidence="1" type="ORF">US50_C0010G0009</name>
</gene>
<reference evidence="1 2" key="1">
    <citation type="journal article" date="2015" name="Nature">
        <title>rRNA introns, odd ribosomes, and small enigmatic genomes across a large radiation of phyla.</title>
        <authorList>
            <person name="Brown C.T."/>
            <person name="Hug L.A."/>
            <person name="Thomas B.C."/>
            <person name="Sharon I."/>
            <person name="Castelle C.J."/>
            <person name="Singh A."/>
            <person name="Wilkins M.J."/>
            <person name="Williams K.H."/>
            <person name="Banfield J.F."/>
        </authorList>
    </citation>
    <scope>NUCLEOTIDE SEQUENCE [LARGE SCALE GENOMIC DNA]</scope>
</reference>
<dbReference type="AlphaFoldDB" id="A0A0G0K4S5"/>
<evidence type="ECO:0000313" key="2">
    <source>
        <dbReference type="Proteomes" id="UP000033876"/>
    </source>
</evidence>
<protein>
    <submittedName>
        <fullName evidence="1">Uncharacterized protein</fullName>
    </submittedName>
</protein>
<sequence length="173" mass="19137">MEQLIITILSLVSSITGSFLTGAYIVPSDVVATVEITVDEIALPAFEDFTCVVDEIEFKCSDPIKGMVIEVTNETATSRTFTMTHEYRNNEINLGPHMFYIYWDDPVSGQRTESTRFTSTVEPEELACGAEPPPPPPPPAPVSQISGIIYNYDRALDTGDLENLINFITKSPR</sequence>
<proteinExistence type="predicted"/>
<dbReference type="Proteomes" id="UP000033876">
    <property type="component" value="Unassembled WGS sequence"/>
</dbReference>
<name>A0A0G0K4S5_9BACT</name>
<evidence type="ECO:0000313" key="1">
    <source>
        <dbReference type="EMBL" id="KKQ35621.1"/>
    </source>
</evidence>